<keyword evidence="5 7" id="KW-0408">Iron</keyword>
<dbReference type="PANTHER" id="PTHR24291:SF50">
    <property type="entry name" value="BIFUNCTIONAL ALBAFLAVENONE MONOOXYGENASE_TERPENE SYNTHASE"/>
    <property type="match status" value="1"/>
</dbReference>
<dbReference type="GO" id="GO:0005506">
    <property type="term" value="F:iron ion binding"/>
    <property type="evidence" value="ECO:0007669"/>
    <property type="project" value="InterPro"/>
</dbReference>
<dbReference type="PRINTS" id="PR00385">
    <property type="entry name" value="P450"/>
</dbReference>
<keyword evidence="2 7" id="KW-0349">Heme</keyword>
<proteinExistence type="inferred from homology"/>
<keyword evidence="4 8" id="KW-0560">Oxidoreductase</keyword>
<evidence type="ECO:0000256" key="2">
    <source>
        <dbReference type="ARBA" id="ARBA00022617"/>
    </source>
</evidence>
<comment type="cofactor">
    <cofactor evidence="7">
        <name>heme</name>
        <dbReference type="ChEBI" id="CHEBI:30413"/>
    </cofactor>
</comment>
<dbReference type="RefSeq" id="WP_181197165.1">
    <property type="nucleotide sequence ID" value="NZ_PVNK01000014.1"/>
</dbReference>
<feature type="binding site" description="axial binding residue" evidence="7">
    <location>
        <position position="403"/>
    </location>
    <ligand>
        <name>heme</name>
        <dbReference type="ChEBI" id="CHEBI:30413"/>
    </ligand>
    <ligandPart>
        <name>Fe</name>
        <dbReference type="ChEBI" id="CHEBI:18248"/>
    </ligandPart>
</feature>
<accession>A0A2S9YK04</accession>
<gene>
    <name evidence="8" type="ORF">ENSA5_02770</name>
</gene>
<name>A0A2S9YK04_9BACT</name>
<sequence length="460" mass="51964">MEPAEAAKHLWPSTPAWPVIGHLPGMISLGLVPFIESVWRELGDCFEFRAGAETIKVIVHPDDVEAMLLRRRHKYTKGASYDQFRRLVGRGLISSEGALWRRQRRLIQPSFNRDTITALGQGMVAQVDVMLERWAAADPGGGVIDIHAELMRLTLEITGEALFGLRFAEDRASISTREFSDALGVVAARITAPLEAPRWLPTPGNIKLERAIASLDRVVMRIINERRQGGEDHDDLLGALLRGSDERGDALDDELLRDEVLTMFLAGHETTAVSLGWALWQLREQPEVRARMLETIDAAVGQRGPTSADLPALAYIKQVFYESMRLISPVWTGARNCVEPDVLGEGYAVEPGTRVMNFIWLTHRHPEFWDQPERFDPERFAPEAIAKQHKFAYLPFTHGPRKCVGEHFATLESVLVLTRLFQRVELEAVPDFEPEMDFQLTTRPRNGLMMRWRPRARVAG</sequence>
<dbReference type="EC" id="1.14.13.106" evidence="8"/>
<evidence type="ECO:0000256" key="1">
    <source>
        <dbReference type="ARBA" id="ARBA00010617"/>
    </source>
</evidence>
<dbReference type="InterPro" id="IPR050196">
    <property type="entry name" value="Cytochrome_P450_Monoox"/>
</dbReference>
<dbReference type="PANTHER" id="PTHR24291">
    <property type="entry name" value="CYTOCHROME P450 FAMILY 4"/>
    <property type="match status" value="1"/>
</dbReference>
<evidence type="ECO:0000256" key="3">
    <source>
        <dbReference type="ARBA" id="ARBA00022723"/>
    </source>
</evidence>
<reference evidence="8 9" key="1">
    <citation type="submission" date="2018-03" db="EMBL/GenBank/DDBJ databases">
        <title>Draft Genome Sequences of the Obligatory Marine Myxobacteria Enhygromyxa salina SWB005.</title>
        <authorList>
            <person name="Poehlein A."/>
            <person name="Moghaddam J.A."/>
            <person name="Harms H."/>
            <person name="Alanjari M."/>
            <person name="Koenig G.M."/>
            <person name="Daniel R."/>
            <person name="Schaeberle T.F."/>
        </authorList>
    </citation>
    <scope>NUCLEOTIDE SEQUENCE [LARGE SCALE GENOMIC DNA]</scope>
    <source>
        <strain evidence="8 9">SWB005</strain>
    </source>
</reference>
<dbReference type="Pfam" id="PF00067">
    <property type="entry name" value="p450"/>
    <property type="match status" value="1"/>
</dbReference>
<dbReference type="GO" id="GO:0004497">
    <property type="term" value="F:monooxygenase activity"/>
    <property type="evidence" value="ECO:0007669"/>
    <property type="project" value="UniProtKB-KW"/>
</dbReference>
<evidence type="ECO:0000313" key="8">
    <source>
        <dbReference type="EMBL" id="PRQ05414.1"/>
    </source>
</evidence>
<dbReference type="Proteomes" id="UP000237968">
    <property type="component" value="Unassembled WGS sequence"/>
</dbReference>
<keyword evidence="3 7" id="KW-0479">Metal-binding</keyword>
<dbReference type="GO" id="GO:0016705">
    <property type="term" value="F:oxidoreductase activity, acting on paired donors, with incorporation or reduction of molecular oxygen"/>
    <property type="evidence" value="ECO:0007669"/>
    <property type="project" value="InterPro"/>
</dbReference>
<dbReference type="EMBL" id="PVNK01000014">
    <property type="protein sequence ID" value="PRQ05414.1"/>
    <property type="molecule type" value="Genomic_DNA"/>
</dbReference>
<comment type="similarity">
    <text evidence="1">Belongs to the cytochrome P450 family.</text>
</comment>
<dbReference type="Gene3D" id="1.10.630.10">
    <property type="entry name" value="Cytochrome P450"/>
    <property type="match status" value="1"/>
</dbReference>
<organism evidence="8 9">
    <name type="scientific">Enhygromyxa salina</name>
    <dbReference type="NCBI Taxonomy" id="215803"/>
    <lineage>
        <taxon>Bacteria</taxon>
        <taxon>Pseudomonadati</taxon>
        <taxon>Myxococcota</taxon>
        <taxon>Polyangia</taxon>
        <taxon>Nannocystales</taxon>
        <taxon>Nannocystaceae</taxon>
        <taxon>Enhygromyxa</taxon>
    </lineage>
</organism>
<evidence type="ECO:0000256" key="5">
    <source>
        <dbReference type="ARBA" id="ARBA00023004"/>
    </source>
</evidence>
<protein>
    <submittedName>
        <fullName evidence="8">Epi-isozizaene 5-monooxygenase/(E)-beta-farnesene synthase</fullName>
        <ecNumber evidence="8">1.14.13.106</ecNumber>
    </submittedName>
</protein>
<dbReference type="SUPFAM" id="SSF48264">
    <property type="entry name" value="Cytochrome P450"/>
    <property type="match status" value="1"/>
</dbReference>
<evidence type="ECO:0000256" key="4">
    <source>
        <dbReference type="ARBA" id="ARBA00023002"/>
    </source>
</evidence>
<dbReference type="AlphaFoldDB" id="A0A2S9YK04"/>
<dbReference type="InterPro" id="IPR002401">
    <property type="entry name" value="Cyt_P450_E_grp-I"/>
</dbReference>
<dbReference type="InterPro" id="IPR036396">
    <property type="entry name" value="Cyt_P450_sf"/>
</dbReference>
<evidence type="ECO:0000256" key="6">
    <source>
        <dbReference type="ARBA" id="ARBA00023033"/>
    </source>
</evidence>
<evidence type="ECO:0000313" key="9">
    <source>
        <dbReference type="Proteomes" id="UP000237968"/>
    </source>
</evidence>
<dbReference type="GO" id="GO:0020037">
    <property type="term" value="F:heme binding"/>
    <property type="evidence" value="ECO:0007669"/>
    <property type="project" value="InterPro"/>
</dbReference>
<keyword evidence="6 8" id="KW-0503">Monooxygenase</keyword>
<evidence type="ECO:0000256" key="7">
    <source>
        <dbReference type="PIRSR" id="PIRSR602401-1"/>
    </source>
</evidence>
<keyword evidence="9" id="KW-1185">Reference proteome</keyword>
<dbReference type="InterPro" id="IPR001128">
    <property type="entry name" value="Cyt_P450"/>
</dbReference>
<comment type="caution">
    <text evidence="8">The sequence shown here is derived from an EMBL/GenBank/DDBJ whole genome shotgun (WGS) entry which is preliminary data.</text>
</comment>
<dbReference type="CDD" id="cd20620">
    <property type="entry name" value="CYP132-like"/>
    <property type="match status" value="1"/>
</dbReference>
<dbReference type="PRINTS" id="PR00463">
    <property type="entry name" value="EP450I"/>
</dbReference>